<dbReference type="Proteomes" id="UP000245119">
    <property type="component" value="Linkage Group LG12"/>
</dbReference>
<keyword evidence="3" id="KW-1185">Reference proteome</keyword>
<dbReference type="AlphaFoldDB" id="A0A2T7NIK6"/>
<dbReference type="EMBL" id="PZQS01000012">
    <property type="protein sequence ID" value="PVD21010.1"/>
    <property type="molecule type" value="Genomic_DNA"/>
</dbReference>
<gene>
    <name evidence="2" type="ORF">C0Q70_19176</name>
</gene>
<organism evidence="2 3">
    <name type="scientific">Pomacea canaliculata</name>
    <name type="common">Golden apple snail</name>
    <dbReference type="NCBI Taxonomy" id="400727"/>
    <lineage>
        <taxon>Eukaryota</taxon>
        <taxon>Metazoa</taxon>
        <taxon>Spiralia</taxon>
        <taxon>Lophotrochozoa</taxon>
        <taxon>Mollusca</taxon>
        <taxon>Gastropoda</taxon>
        <taxon>Caenogastropoda</taxon>
        <taxon>Architaenioglossa</taxon>
        <taxon>Ampullarioidea</taxon>
        <taxon>Ampullariidae</taxon>
        <taxon>Pomacea</taxon>
    </lineage>
</organism>
<feature type="region of interest" description="Disordered" evidence="1">
    <location>
        <begin position="345"/>
        <end position="389"/>
    </location>
</feature>
<evidence type="ECO:0000313" key="2">
    <source>
        <dbReference type="EMBL" id="PVD21010.1"/>
    </source>
</evidence>
<protein>
    <submittedName>
        <fullName evidence="2">Uncharacterized protein</fullName>
    </submittedName>
</protein>
<name>A0A2T7NIK6_POMCA</name>
<reference evidence="2 3" key="1">
    <citation type="submission" date="2018-04" db="EMBL/GenBank/DDBJ databases">
        <title>The genome of golden apple snail Pomacea canaliculata provides insight into stress tolerance and invasive adaptation.</title>
        <authorList>
            <person name="Liu C."/>
            <person name="Liu B."/>
            <person name="Ren Y."/>
            <person name="Zhang Y."/>
            <person name="Wang H."/>
            <person name="Li S."/>
            <person name="Jiang F."/>
            <person name="Yin L."/>
            <person name="Zhang G."/>
            <person name="Qian W."/>
            <person name="Fan W."/>
        </authorList>
    </citation>
    <scope>NUCLEOTIDE SEQUENCE [LARGE SCALE GENOMIC DNA]</scope>
    <source>
        <strain evidence="2">SZHN2017</strain>
        <tissue evidence="2">Muscle</tissue>
    </source>
</reference>
<feature type="compositionally biased region" description="Basic residues" evidence="1">
    <location>
        <begin position="134"/>
        <end position="144"/>
    </location>
</feature>
<accession>A0A2T7NIK6</accession>
<proteinExistence type="predicted"/>
<dbReference type="OrthoDB" id="6071928at2759"/>
<sequence length="420" mass="47296">MEPDSVRHRLTSWDAPTIVCDNGKELTAGPATLDCQVDHIYEPCQKRQRKEPKALHVTKLNRVDSSSSPRQMPVTKQWRFEKTENVPDEVFTLDHERSLFVGQDFNPIRNVFLKHPASHPSSPAHRSVLGRSRPQGRRRRYRKRRVLDRADVQRLLERGRIKGSYSPTSSTSESCDTTLERLKFRPYGSDEGTCSSPHQTEFRKRSSTFSTTTDDTWFGSNERLGELFGSFEEPSYDASSEFQLFNHDSRRPSSDDARATQTDAPFLLVASQCEVTEPAPRQFPPVLLSAVGNRDFRSDPFAPDRNSLDFLRISPQHRACVGLGHGDTSLSSNSSHYLERPMTFATLSDQGSGASTRRSRLEVSGTSRSQSDRSTNSSGGRSFDPVMENPYQEIPENTMDYCSNLDIANGGNKLKSSHTI</sequence>
<evidence type="ECO:0000256" key="1">
    <source>
        <dbReference type="SAM" id="MobiDB-lite"/>
    </source>
</evidence>
<comment type="caution">
    <text evidence="2">The sequence shown here is derived from an EMBL/GenBank/DDBJ whole genome shotgun (WGS) entry which is preliminary data.</text>
</comment>
<evidence type="ECO:0000313" key="3">
    <source>
        <dbReference type="Proteomes" id="UP000245119"/>
    </source>
</evidence>
<feature type="region of interest" description="Disordered" evidence="1">
    <location>
        <begin position="116"/>
        <end position="144"/>
    </location>
</feature>
<feature type="compositionally biased region" description="Polar residues" evidence="1">
    <location>
        <begin position="345"/>
        <end position="356"/>
    </location>
</feature>
<feature type="compositionally biased region" description="Low complexity" evidence="1">
    <location>
        <begin position="366"/>
        <end position="378"/>
    </location>
</feature>